<accession>A0ABU9YFL5</accession>
<name>A0ABU9YFL5_9PROT</name>
<dbReference type="Proteomes" id="UP001413721">
    <property type="component" value="Unassembled WGS sequence"/>
</dbReference>
<reference evidence="1 2" key="1">
    <citation type="submission" date="2024-03" db="EMBL/GenBank/DDBJ databases">
        <title>High-quality draft genome sequencing of Tistrella sp. BH-R2-4.</title>
        <authorList>
            <person name="Dong C."/>
        </authorList>
    </citation>
    <scope>NUCLEOTIDE SEQUENCE [LARGE SCALE GENOMIC DNA]</scope>
    <source>
        <strain evidence="1 2">BH-R2-4</strain>
    </source>
</reference>
<organism evidence="1 2">
    <name type="scientific">Tistrella arctica</name>
    <dbReference type="NCBI Taxonomy" id="3133430"/>
    <lineage>
        <taxon>Bacteria</taxon>
        <taxon>Pseudomonadati</taxon>
        <taxon>Pseudomonadota</taxon>
        <taxon>Alphaproteobacteria</taxon>
        <taxon>Geminicoccales</taxon>
        <taxon>Geminicoccaceae</taxon>
        <taxon>Tistrella</taxon>
    </lineage>
</organism>
<proteinExistence type="predicted"/>
<sequence length="110" mass="11738">MTPSVIDLRHLRQFIAVAEELHFHRQVLHLCMTAGSVPRVVQEAHRHEPLPATALGYAYARYLALRGARVLVHDIGADKDGRGHDPSVAEAAAGRLRAQGAAACAASGGN</sequence>
<gene>
    <name evidence="1" type="ORF">WG926_04665</name>
</gene>
<comment type="caution">
    <text evidence="1">The sequence shown here is derived from an EMBL/GenBank/DDBJ whole genome shotgun (WGS) entry which is preliminary data.</text>
</comment>
<evidence type="ECO:0000313" key="1">
    <source>
        <dbReference type="EMBL" id="MEN2987585.1"/>
    </source>
</evidence>
<evidence type="ECO:0000313" key="2">
    <source>
        <dbReference type="Proteomes" id="UP001413721"/>
    </source>
</evidence>
<dbReference type="EMBL" id="JBBKTW010000002">
    <property type="protein sequence ID" value="MEN2987585.1"/>
    <property type="molecule type" value="Genomic_DNA"/>
</dbReference>
<dbReference type="RefSeq" id="WP_345932332.1">
    <property type="nucleotide sequence ID" value="NZ_JBBKTV010000003.1"/>
</dbReference>
<dbReference type="Gene3D" id="3.40.50.720">
    <property type="entry name" value="NAD(P)-binding Rossmann-like Domain"/>
    <property type="match status" value="1"/>
</dbReference>
<keyword evidence="2" id="KW-1185">Reference proteome</keyword>
<protein>
    <submittedName>
        <fullName evidence="1">Uncharacterized protein</fullName>
    </submittedName>
</protein>